<dbReference type="InterPro" id="IPR032675">
    <property type="entry name" value="LRR_dom_sf"/>
</dbReference>
<sequence length="486" mass="55483">MLRCTDRVEFAAGESSTFLMSTSSNHVIDSPRILANIFFLPTEILALIFDLGINMVSDDPFDEEGFRSRNTTMFGLAVCQTCRLFRETALGTPSLWTFVEISGKASLPWASICLERAGACGLDIFIDCSDGTLMDQATVKSLLDLISPLSRRWRSLTVESSREYVLAPIVTSLCSQQAPALRYLSLDVQDVEHINRFDIRRESKYPQIFDTGTPPLTFVRLRGMAMHFCRPRLDRVVTLHLDDTTHVPISYSTFIGIITQSECLEHLSLCGDFVVCHEWPYKVNVVCLSKLRSLRLCGVGGELYIGVLMGFHTPSLESLVLKDLQDEDLDRLWALDDSSRYTRLTHLTFSNFDLSINTYRLLCKTFREITSFSAIYSSIAECPMVQVLMENSLGQNGLLEFPWPKLEEVTFSYDCTEKEDKLIKKLGKYRDIHGFPISRIRLRTYPEDEEDIFDINTDGLIICEPQYGSERWPRDRSFFDYSDTVF</sequence>
<comment type="caution">
    <text evidence="1">The sequence shown here is derived from an EMBL/GenBank/DDBJ whole genome shotgun (WGS) entry which is preliminary data.</text>
</comment>
<reference evidence="1" key="1">
    <citation type="submission" date="2021-02" db="EMBL/GenBank/DDBJ databases">
        <title>Psilocybe cubensis genome.</title>
        <authorList>
            <person name="Mckernan K.J."/>
            <person name="Crawford S."/>
            <person name="Trippe A."/>
            <person name="Kane L.T."/>
            <person name="Mclaughlin S."/>
        </authorList>
    </citation>
    <scope>NUCLEOTIDE SEQUENCE [LARGE SCALE GENOMIC DNA]</scope>
    <source>
        <strain evidence="1">MGC-MH-2018</strain>
    </source>
</reference>
<proteinExistence type="predicted"/>
<evidence type="ECO:0008006" key="2">
    <source>
        <dbReference type="Google" id="ProtNLM"/>
    </source>
</evidence>
<evidence type="ECO:0000313" key="1">
    <source>
        <dbReference type="EMBL" id="KAG5163530.1"/>
    </source>
</evidence>
<organism evidence="1">
    <name type="scientific">Psilocybe cubensis</name>
    <name type="common">Psychedelic mushroom</name>
    <name type="synonym">Stropharia cubensis</name>
    <dbReference type="NCBI Taxonomy" id="181762"/>
    <lineage>
        <taxon>Eukaryota</taxon>
        <taxon>Fungi</taxon>
        <taxon>Dikarya</taxon>
        <taxon>Basidiomycota</taxon>
        <taxon>Agaricomycotina</taxon>
        <taxon>Agaricomycetes</taxon>
        <taxon>Agaricomycetidae</taxon>
        <taxon>Agaricales</taxon>
        <taxon>Agaricineae</taxon>
        <taxon>Strophariaceae</taxon>
        <taxon>Psilocybe</taxon>
    </lineage>
</organism>
<gene>
    <name evidence="1" type="ORF">JR316_011307</name>
</gene>
<dbReference type="Gene3D" id="3.80.10.10">
    <property type="entry name" value="Ribonuclease Inhibitor"/>
    <property type="match status" value="1"/>
</dbReference>
<name>A0A8H7XPW8_PSICU</name>
<dbReference type="SUPFAM" id="SSF52047">
    <property type="entry name" value="RNI-like"/>
    <property type="match status" value="1"/>
</dbReference>
<accession>A0A8H7XPW8</accession>
<protein>
    <recommendedName>
        <fullName evidence="2">F-box domain-containing protein</fullName>
    </recommendedName>
</protein>
<dbReference type="AlphaFoldDB" id="A0A8H7XPW8"/>
<dbReference type="EMBL" id="JAFIQS010000014">
    <property type="protein sequence ID" value="KAG5163530.1"/>
    <property type="molecule type" value="Genomic_DNA"/>
</dbReference>